<evidence type="ECO:0000256" key="1">
    <source>
        <dbReference type="ARBA" id="ARBA00001936"/>
    </source>
</evidence>
<evidence type="ECO:0000256" key="5">
    <source>
        <dbReference type="ARBA" id="ARBA00022741"/>
    </source>
</evidence>
<keyword evidence="3" id="KW-0436">Ligase</keyword>
<dbReference type="EC" id="6.5.1.8" evidence="2"/>
<accession>X1M2U7</accession>
<reference evidence="9" key="1">
    <citation type="journal article" date="2014" name="Front. Microbiol.">
        <title>High frequency of phylogenetically diverse reductive dehalogenase-homologous genes in deep subseafloor sedimentary metagenomes.</title>
        <authorList>
            <person name="Kawai M."/>
            <person name="Futagami T."/>
            <person name="Toyoda A."/>
            <person name="Takaki Y."/>
            <person name="Nishi S."/>
            <person name="Hori S."/>
            <person name="Arai W."/>
            <person name="Tsubouchi T."/>
            <person name="Morono Y."/>
            <person name="Uchiyama I."/>
            <person name="Ito T."/>
            <person name="Fujiyama A."/>
            <person name="Inagaki F."/>
            <person name="Takami H."/>
        </authorList>
    </citation>
    <scope>NUCLEOTIDE SEQUENCE</scope>
    <source>
        <strain evidence="9">Expedition CK06-06</strain>
    </source>
</reference>
<dbReference type="GO" id="GO:0170057">
    <property type="term" value="F:RNA ligase (GTP) activity"/>
    <property type="evidence" value="ECO:0007669"/>
    <property type="project" value="UniProtKB-EC"/>
</dbReference>
<name>X1M2U7_9ZZZZ</name>
<protein>
    <recommendedName>
        <fullName evidence="2">3'-phosphate/5'-hydroxy nucleic acid ligase</fullName>
        <ecNumber evidence="2">6.5.1.8</ecNumber>
    </recommendedName>
</protein>
<dbReference type="GO" id="GO:0003972">
    <property type="term" value="F:RNA ligase (ATP) activity"/>
    <property type="evidence" value="ECO:0007669"/>
    <property type="project" value="TreeGrafter"/>
</dbReference>
<keyword evidence="7" id="KW-0464">Manganese</keyword>
<evidence type="ECO:0000256" key="2">
    <source>
        <dbReference type="ARBA" id="ARBA00012726"/>
    </source>
</evidence>
<proteinExistence type="predicted"/>
<dbReference type="InterPro" id="IPR036025">
    <property type="entry name" value="RtcB-like_sf"/>
</dbReference>
<evidence type="ECO:0000256" key="3">
    <source>
        <dbReference type="ARBA" id="ARBA00022598"/>
    </source>
</evidence>
<dbReference type="Pfam" id="PF01139">
    <property type="entry name" value="RtcB"/>
    <property type="match status" value="1"/>
</dbReference>
<comment type="catalytic activity">
    <reaction evidence="8">
        <text>a 3'-end 3'-phospho-ribonucleotide-RNA + a 5'-end dephospho-ribonucleoside-RNA + GTP = a ribonucleotidyl-ribonucleotide-RNA + GMP + diphosphate</text>
        <dbReference type="Rhea" id="RHEA:68076"/>
        <dbReference type="Rhea" id="RHEA-COMP:10463"/>
        <dbReference type="Rhea" id="RHEA-COMP:13936"/>
        <dbReference type="Rhea" id="RHEA-COMP:17355"/>
        <dbReference type="ChEBI" id="CHEBI:33019"/>
        <dbReference type="ChEBI" id="CHEBI:37565"/>
        <dbReference type="ChEBI" id="CHEBI:58115"/>
        <dbReference type="ChEBI" id="CHEBI:83062"/>
        <dbReference type="ChEBI" id="CHEBI:138284"/>
        <dbReference type="ChEBI" id="CHEBI:173118"/>
        <dbReference type="EC" id="6.5.1.8"/>
    </reaction>
</comment>
<dbReference type="SUPFAM" id="SSF103365">
    <property type="entry name" value="Hypothetical protein PH1602"/>
    <property type="match status" value="1"/>
</dbReference>
<evidence type="ECO:0000256" key="7">
    <source>
        <dbReference type="ARBA" id="ARBA00023211"/>
    </source>
</evidence>
<organism evidence="9">
    <name type="scientific">marine sediment metagenome</name>
    <dbReference type="NCBI Taxonomy" id="412755"/>
    <lineage>
        <taxon>unclassified sequences</taxon>
        <taxon>metagenomes</taxon>
        <taxon>ecological metagenomes</taxon>
    </lineage>
</organism>
<evidence type="ECO:0000256" key="4">
    <source>
        <dbReference type="ARBA" id="ARBA00022723"/>
    </source>
</evidence>
<evidence type="ECO:0000313" key="9">
    <source>
        <dbReference type="EMBL" id="GAI00724.1"/>
    </source>
</evidence>
<dbReference type="GO" id="GO:0046872">
    <property type="term" value="F:metal ion binding"/>
    <property type="evidence" value="ECO:0007669"/>
    <property type="project" value="UniProtKB-KW"/>
</dbReference>
<dbReference type="PANTHER" id="PTHR11118:SF1">
    <property type="entry name" value="RNA-SPLICING LIGASE RTCB HOMOLOG"/>
    <property type="match status" value="1"/>
</dbReference>
<evidence type="ECO:0000256" key="8">
    <source>
        <dbReference type="ARBA" id="ARBA00047746"/>
    </source>
</evidence>
<dbReference type="Gene3D" id="3.90.1860.10">
    <property type="entry name" value="tRNA-splicing ligase RtcB"/>
    <property type="match status" value="1"/>
</dbReference>
<dbReference type="PANTHER" id="PTHR11118">
    <property type="entry name" value="RNA-SPLICING LIGASE RTCB HOMOLOG"/>
    <property type="match status" value="1"/>
</dbReference>
<evidence type="ECO:0000256" key="6">
    <source>
        <dbReference type="ARBA" id="ARBA00023134"/>
    </source>
</evidence>
<dbReference type="EMBL" id="BARV01001844">
    <property type="protein sequence ID" value="GAI00724.1"/>
    <property type="molecule type" value="Genomic_DNA"/>
</dbReference>
<gene>
    <name evidence="9" type="ORF">S06H3_05078</name>
</gene>
<keyword evidence="4" id="KW-0479">Metal-binding</keyword>
<dbReference type="AlphaFoldDB" id="X1M2U7"/>
<comment type="caution">
    <text evidence="9">The sequence shown here is derived from an EMBL/GenBank/DDBJ whole genome shotgun (WGS) entry which is preliminary data.</text>
</comment>
<dbReference type="InterPro" id="IPR001233">
    <property type="entry name" value="RtcB"/>
</dbReference>
<keyword evidence="5" id="KW-0547">Nucleotide-binding</keyword>
<feature type="non-terminal residue" evidence="9">
    <location>
        <position position="187"/>
    </location>
</feature>
<dbReference type="GO" id="GO:0005525">
    <property type="term" value="F:GTP binding"/>
    <property type="evidence" value="ECO:0007669"/>
    <property type="project" value="UniProtKB-KW"/>
</dbReference>
<sequence>MVQAITFWKIDLVEEIFLPQIAEAFGLRINQIALTIHSGSRGLGYQVCDDYLARMRHAVDKYHISLPDRQLSCAPLNSPEGKDYFAAMACAANYAWVNRQIIMHWARETLQKVLSLSPRDLGMELVYDVCHNIGKFEEHLVEGKRKNIFVHRKGATRAFPAHHPLLPSIYQSVGQPVLVPGDMGTNS</sequence>
<keyword evidence="6" id="KW-0342">GTP-binding</keyword>
<comment type="cofactor">
    <cofactor evidence="1">
        <name>Mn(2+)</name>
        <dbReference type="ChEBI" id="CHEBI:29035"/>
    </cofactor>
</comment>
<dbReference type="GO" id="GO:0006396">
    <property type="term" value="P:RNA processing"/>
    <property type="evidence" value="ECO:0007669"/>
    <property type="project" value="InterPro"/>
</dbReference>